<dbReference type="EMBL" id="RQZF01000003">
    <property type="protein sequence ID" value="RRC95471.1"/>
    <property type="molecule type" value="Genomic_DNA"/>
</dbReference>
<name>A0A3P1SDU7_9ACTO</name>
<feature type="transmembrane region" description="Helical" evidence="1">
    <location>
        <begin position="480"/>
        <end position="502"/>
    </location>
</feature>
<proteinExistence type="predicted"/>
<evidence type="ECO:0000313" key="2">
    <source>
        <dbReference type="EMBL" id="RRC95471.1"/>
    </source>
</evidence>
<sequence length="517" mass="56669">MFLKKDPTVNRKQILRRRLRQLLTSIRVLFARSLPLITVFFMTISLVGWAFASPVGGSPDDDYHLPSIWCPSGGASGECLTRMVNDKVEVAVPEPIARASLCYAMQAKKSAECTLSFADDVTAYTARVDHGDYPPGFYDIHHLFAVDSAINASVLWMRVFNVLVAVLGVTAVIALSSRAQRSEILMALMLAWMPMGVYFLASNNPTSWSLSGIAIFASALFSAAQANGKKQWLLSALAAFGALVACSSRADAAFYCFVVAVAFYARVPLSKKRITPFVVSSVAGIIGVIIMRSSGQSGTIGVSQVDYGVPFRRLVMSNIISLPEYFAGFYGREWGPGWFDVPLQATATIGSLLVVGAGLFIGARSLDLRKTLSAVVLVGALAGIPVVMMVSQGYLKAYVYQPRYLLPLLAVFFMVWVSSTDRQALHLTSGQKVFFAGLLSAVNAVALHSLMRRYVTGIDIPSYDLNFQKEWWWSLPITPMAWWMFSSVAFFVAITCALHLIFTSQEKEKSHARFDES</sequence>
<protein>
    <submittedName>
        <fullName evidence="2">DUF2142 domain-containing protein</fullName>
    </submittedName>
</protein>
<evidence type="ECO:0000256" key="1">
    <source>
        <dbReference type="SAM" id="Phobius"/>
    </source>
</evidence>
<dbReference type="OrthoDB" id="3266966at2"/>
<organism evidence="2 3">
    <name type="scientific">Schaalia canis</name>
    <dbReference type="NCBI Taxonomy" id="100469"/>
    <lineage>
        <taxon>Bacteria</taxon>
        <taxon>Bacillati</taxon>
        <taxon>Actinomycetota</taxon>
        <taxon>Actinomycetes</taxon>
        <taxon>Actinomycetales</taxon>
        <taxon>Actinomycetaceae</taxon>
        <taxon>Schaalia</taxon>
    </lineage>
</organism>
<dbReference type="RefSeq" id="WP_124869023.1">
    <property type="nucleotide sequence ID" value="NZ_RQZF01000003.1"/>
</dbReference>
<reference evidence="2 3" key="1">
    <citation type="submission" date="2018-11" db="EMBL/GenBank/DDBJ databases">
        <title>Genomes From Bacteria Associated with the Canine Oral Cavity: a Test Case for Automated Genome-Based Taxonomic Assignment.</title>
        <authorList>
            <person name="Coil D.A."/>
            <person name="Jospin G."/>
            <person name="Darling A.E."/>
            <person name="Wallis C."/>
            <person name="Davis I.J."/>
            <person name="Harris S."/>
            <person name="Eisen J.A."/>
            <person name="Holcombe L.J."/>
            <person name="O'Flynn C."/>
        </authorList>
    </citation>
    <scope>NUCLEOTIDE SEQUENCE [LARGE SCALE GENOMIC DNA]</scope>
    <source>
        <strain evidence="2 3">OH770</strain>
    </source>
</reference>
<feature type="transmembrane region" description="Helical" evidence="1">
    <location>
        <begin position="21"/>
        <end position="52"/>
    </location>
</feature>
<dbReference type="AlphaFoldDB" id="A0A3P1SDU7"/>
<dbReference type="InterPro" id="IPR018674">
    <property type="entry name" value="DUF2142_membrane"/>
</dbReference>
<dbReference type="Pfam" id="PF09913">
    <property type="entry name" value="DUF2142"/>
    <property type="match status" value="1"/>
</dbReference>
<comment type="caution">
    <text evidence="2">The sequence shown here is derived from an EMBL/GenBank/DDBJ whole genome shotgun (WGS) entry which is preliminary data.</text>
</comment>
<keyword evidence="1" id="KW-0472">Membrane</keyword>
<feature type="transmembrane region" description="Helical" evidence="1">
    <location>
        <begin position="155"/>
        <end position="175"/>
    </location>
</feature>
<keyword evidence="1" id="KW-1133">Transmembrane helix</keyword>
<feature type="transmembrane region" description="Helical" evidence="1">
    <location>
        <begin position="207"/>
        <end position="224"/>
    </location>
</feature>
<feature type="transmembrane region" description="Helical" evidence="1">
    <location>
        <begin position="433"/>
        <end position="451"/>
    </location>
</feature>
<feature type="transmembrane region" description="Helical" evidence="1">
    <location>
        <begin position="404"/>
        <end position="421"/>
    </location>
</feature>
<feature type="transmembrane region" description="Helical" evidence="1">
    <location>
        <begin position="236"/>
        <end position="262"/>
    </location>
</feature>
<keyword evidence="3" id="KW-1185">Reference proteome</keyword>
<feature type="transmembrane region" description="Helical" evidence="1">
    <location>
        <begin position="374"/>
        <end position="392"/>
    </location>
</feature>
<gene>
    <name evidence="2" type="ORF">EII11_04115</name>
</gene>
<feature type="transmembrane region" description="Helical" evidence="1">
    <location>
        <begin position="274"/>
        <end position="293"/>
    </location>
</feature>
<feature type="transmembrane region" description="Helical" evidence="1">
    <location>
        <begin position="343"/>
        <end position="362"/>
    </location>
</feature>
<accession>A0A3P1SDU7</accession>
<dbReference type="Proteomes" id="UP000280444">
    <property type="component" value="Unassembled WGS sequence"/>
</dbReference>
<evidence type="ECO:0000313" key="3">
    <source>
        <dbReference type="Proteomes" id="UP000280444"/>
    </source>
</evidence>
<keyword evidence="1" id="KW-0812">Transmembrane</keyword>